<protein>
    <submittedName>
        <fullName evidence="2">DUF2063 domain-containing protein</fullName>
    </submittedName>
</protein>
<dbReference type="EMBL" id="WJBU01000004">
    <property type="protein sequence ID" value="MRD46654.1"/>
    <property type="molecule type" value="Genomic_DNA"/>
</dbReference>
<proteinExistence type="predicted"/>
<dbReference type="AlphaFoldDB" id="A0A844ARH0"/>
<dbReference type="RefSeq" id="WP_153583995.1">
    <property type="nucleotide sequence ID" value="NZ_WJBU01000004.1"/>
</dbReference>
<dbReference type="Gene3D" id="1.10.150.690">
    <property type="entry name" value="DUF2063"/>
    <property type="match status" value="1"/>
</dbReference>
<evidence type="ECO:0000313" key="3">
    <source>
        <dbReference type="Proteomes" id="UP000487350"/>
    </source>
</evidence>
<organism evidence="2 3">
    <name type="scientific">Caenimonas koreensis DSM 17982</name>
    <dbReference type="NCBI Taxonomy" id="1121255"/>
    <lineage>
        <taxon>Bacteria</taxon>
        <taxon>Pseudomonadati</taxon>
        <taxon>Pseudomonadota</taxon>
        <taxon>Betaproteobacteria</taxon>
        <taxon>Burkholderiales</taxon>
        <taxon>Comamonadaceae</taxon>
        <taxon>Caenimonas</taxon>
    </lineage>
</organism>
<reference evidence="2 3" key="1">
    <citation type="submission" date="2019-11" db="EMBL/GenBank/DDBJ databases">
        <title>Caenimonas koreensis gen. nov., sp. nov., isolated from activated sludge.</title>
        <authorList>
            <person name="Seung H.R."/>
        </authorList>
    </citation>
    <scope>NUCLEOTIDE SEQUENCE [LARGE SCALE GENOMIC DNA]</scope>
    <source>
        <strain evidence="2 3">EMB320</strain>
    </source>
</reference>
<dbReference type="Pfam" id="PF09836">
    <property type="entry name" value="DUF2063"/>
    <property type="match status" value="1"/>
</dbReference>
<dbReference type="Proteomes" id="UP000487350">
    <property type="component" value="Unassembled WGS sequence"/>
</dbReference>
<dbReference type="InterPro" id="IPR044922">
    <property type="entry name" value="DUF2063_N_sf"/>
</dbReference>
<accession>A0A844ARH0</accession>
<evidence type="ECO:0000259" key="1">
    <source>
        <dbReference type="Pfam" id="PF09836"/>
    </source>
</evidence>
<dbReference type="OrthoDB" id="4146344at2"/>
<keyword evidence="3" id="KW-1185">Reference proteome</keyword>
<dbReference type="InterPro" id="IPR018640">
    <property type="entry name" value="DUF2063"/>
</dbReference>
<feature type="domain" description="Putative DNA-binding" evidence="1">
    <location>
        <begin position="8"/>
        <end position="91"/>
    </location>
</feature>
<evidence type="ECO:0000313" key="2">
    <source>
        <dbReference type="EMBL" id="MRD46654.1"/>
    </source>
</evidence>
<gene>
    <name evidence="2" type="ORF">GHT07_05155</name>
</gene>
<comment type="caution">
    <text evidence="2">The sequence shown here is derived from an EMBL/GenBank/DDBJ whole genome shotgun (WGS) entry which is preliminary data.</text>
</comment>
<sequence>MNGALAGFQSRFANALFDLDATCELAVQPAFAVYRNTVMSGCVDALQANFPSVVRLVGVEWFRAAAATFARAQPPDDGRLLMYGSAFADFLAGFEPARDFPYLGGVARLDWLWIEAHTAADAVAVDAAWLATLSPDELGCVCLRPHPAARWRVFDDLPIYSIWATNRAGIDSTQEIVWRGEGALLTRPVDAVTWQALERSGAAFLDACAQGCLLAEAAGAALDVDASVDIAALLAHLLSSGALTAAHPNETRPT</sequence>
<name>A0A844ARH0_9BURK</name>